<organism evidence="2 3">
    <name type="scientific">Puccinia sorghi</name>
    <dbReference type="NCBI Taxonomy" id="27349"/>
    <lineage>
        <taxon>Eukaryota</taxon>
        <taxon>Fungi</taxon>
        <taxon>Dikarya</taxon>
        <taxon>Basidiomycota</taxon>
        <taxon>Pucciniomycotina</taxon>
        <taxon>Pucciniomycetes</taxon>
        <taxon>Pucciniales</taxon>
        <taxon>Pucciniaceae</taxon>
        <taxon>Puccinia</taxon>
    </lineage>
</organism>
<comment type="caution">
    <text evidence="2">The sequence shown here is derived from an EMBL/GenBank/DDBJ whole genome shotgun (WGS) entry which is preliminary data.</text>
</comment>
<dbReference type="EMBL" id="LAVV01007341">
    <property type="protein sequence ID" value="KNZ56249.1"/>
    <property type="molecule type" value="Genomic_DNA"/>
</dbReference>
<keyword evidence="1" id="KW-0472">Membrane</keyword>
<name>A0A0L6V6B1_9BASI</name>
<feature type="transmembrane region" description="Helical" evidence="1">
    <location>
        <begin position="232"/>
        <end position="250"/>
    </location>
</feature>
<sequence>MWAWSLHFMWCVKYDQIYHYVINWFSKIHPFQNIVWTKSQFCWQVTSCFLRQKNTVKISDNISNISNLTIESMQCFPNLLILGNTYKSWDTGGIQTCLYSKMDVLLYFSQVEGFVKPAGSTTMAETPGLDVVSNWVSFHHVTCHHVLIDWSWWSLFSTTLITQSLFICILMMVPLLENHILFQGYQNSVPRTLRRLRGIVSGVPAEFLNQPLSRSCQTHSAAVIQRSSGNQSIFFILSFLSSFSCLFDFFPLSSVILSHSSLLILILSFFSSYLLFLLLNLLCSIWAIPLTGRDGLVHINQADSTNKILHDLCIDEYNQVRVPAPTVEFSTLSFIILKSVVCSSFISVFYQLFLVF</sequence>
<evidence type="ECO:0000313" key="2">
    <source>
        <dbReference type="EMBL" id="KNZ56249.1"/>
    </source>
</evidence>
<gene>
    <name evidence="2" type="ORF">VP01_2454g1</name>
</gene>
<feature type="transmembrane region" description="Helical" evidence="1">
    <location>
        <begin position="152"/>
        <end position="176"/>
    </location>
</feature>
<protein>
    <submittedName>
        <fullName evidence="2">Uncharacterized protein</fullName>
    </submittedName>
</protein>
<keyword evidence="1" id="KW-0812">Transmembrane</keyword>
<proteinExistence type="predicted"/>
<keyword evidence="1" id="KW-1133">Transmembrane helix</keyword>
<dbReference type="Proteomes" id="UP000037035">
    <property type="component" value="Unassembled WGS sequence"/>
</dbReference>
<feature type="transmembrane region" description="Helical" evidence="1">
    <location>
        <begin position="332"/>
        <end position="355"/>
    </location>
</feature>
<feature type="transmembrane region" description="Helical" evidence="1">
    <location>
        <begin position="262"/>
        <end position="288"/>
    </location>
</feature>
<keyword evidence="3" id="KW-1185">Reference proteome</keyword>
<evidence type="ECO:0000256" key="1">
    <source>
        <dbReference type="SAM" id="Phobius"/>
    </source>
</evidence>
<accession>A0A0L6V6B1</accession>
<evidence type="ECO:0000313" key="3">
    <source>
        <dbReference type="Proteomes" id="UP000037035"/>
    </source>
</evidence>
<reference evidence="2 3" key="1">
    <citation type="submission" date="2015-08" db="EMBL/GenBank/DDBJ databases">
        <title>Next Generation Sequencing and Analysis of the Genome of Puccinia sorghi L Schw, the Causal Agent of Maize Common Rust.</title>
        <authorList>
            <person name="Rochi L."/>
            <person name="Burguener G."/>
            <person name="Darino M."/>
            <person name="Turjanski A."/>
            <person name="Kreff E."/>
            <person name="Dieguez M.J."/>
            <person name="Sacco F."/>
        </authorList>
    </citation>
    <scope>NUCLEOTIDE SEQUENCE [LARGE SCALE GENOMIC DNA]</scope>
    <source>
        <strain evidence="2 3">RO10H11247</strain>
    </source>
</reference>
<dbReference type="VEuPathDB" id="FungiDB:VP01_2454g1"/>
<dbReference type="AlphaFoldDB" id="A0A0L6V6B1"/>